<dbReference type="InterPro" id="IPR050266">
    <property type="entry name" value="AB_hydrolase_sf"/>
</dbReference>
<dbReference type="SUPFAM" id="SSF53474">
    <property type="entry name" value="alpha/beta-Hydrolases"/>
    <property type="match status" value="1"/>
</dbReference>
<protein>
    <submittedName>
        <fullName evidence="2">Aminoacrylate hydrolase RutD</fullName>
        <ecNumber evidence="2">3.5.1.-</ecNumber>
    </submittedName>
</protein>
<reference evidence="2 3" key="1">
    <citation type="submission" date="2018-10" db="EMBL/GenBank/DDBJ databases">
        <title>Relationship between Morphology and Antimicrobial Activity in Streptomyces.</title>
        <authorList>
            <person name="Kang H.J."/>
            <person name="Kim S.B."/>
        </authorList>
    </citation>
    <scope>NUCLEOTIDE SEQUENCE [LARGE SCALE GENOMIC DNA]</scope>
    <source>
        <strain evidence="2 3">BH38</strain>
    </source>
</reference>
<dbReference type="InterPro" id="IPR000073">
    <property type="entry name" value="AB_hydrolase_1"/>
</dbReference>
<proteinExistence type="predicted"/>
<name>A0A387HA26_9ACTN</name>
<dbReference type="GO" id="GO:0016787">
    <property type="term" value="F:hydrolase activity"/>
    <property type="evidence" value="ECO:0007669"/>
    <property type="project" value="UniProtKB-KW"/>
</dbReference>
<dbReference type="RefSeq" id="WP_162952449.1">
    <property type="nucleotide sequence ID" value="NZ_CP032698.1"/>
</dbReference>
<organism evidence="2 3">
    <name type="scientific">Streptomyces hundungensis</name>
    <dbReference type="NCBI Taxonomy" id="1077946"/>
    <lineage>
        <taxon>Bacteria</taxon>
        <taxon>Bacillati</taxon>
        <taxon>Actinomycetota</taxon>
        <taxon>Actinomycetes</taxon>
        <taxon>Kitasatosporales</taxon>
        <taxon>Streptomycetaceae</taxon>
        <taxon>Streptomyces</taxon>
    </lineage>
</organism>
<keyword evidence="2" id="KW-0378">Hydrolase</keyword>
<dbReference type="EC" id="3.5.1.-" evidence="2"/>
<dbReference type="EMBL" id="CP032698">
    <property type="protein sequence ID" value="AYG79083.1"/>
    <property type="molecule type" value="Genomic_DNA"/>
</dbReference>
<dbReference type="Proteomes" id="UP000271554">
    <property type="component" value="Chromosome"/>
</dbReference>
<dbReference type="AlphaFoldDB" id="A0A387HA26"/>
<keyword evidence="3" id="KW-1185">Reference proteome</keyword>
<dbReference type="InterPro" id="IPR029058">
    <property type="entry name" value="AB_hydrolase_fold"/>
</dbReference>
<dbReference type="Gene3D" id="3.40.50.1820">
    <property type="entry name" value="alpha/beta hydrolase"/>
    <property type="match status" value="1"/>
</dbReference>
<evidence type="ECO:0000313" key="3">
    <source>
        <dbReference type="Proteomes" id="UP000271554"/>
    </source>
</evidence>
<evidence type="ECO:0000259" key="1">
    <source>
        <dbReference type="Pfam" id="PF12697"/>
    </source>
</evidence>
<evidence type="ECO:0000313" key="2">
    <source>
        <dbReference type="EMBL" id="AYG79083.1"/>
    </source>
</evidence>
<sequence length="278" mass="29471">MRSERVRSGDFTLDVAVAGPEDLPTVLFVNAVGMENRLLEGLAGQFLRSGMNLVTWELRGSPGPSPARQVSLEEHTEDALAVVDALGLTRVHVAGWCTGASIALFVAHALGERALSFTSIDGALLFDGVPGAPVGNAVFDMCAQITADTDRAAHFHDVVRPRGNEGAALGVQDEALVRMLTLPYRQGREELTRFAWGISATCDYDPVAACARLSVPALFVAREDDAMVGHRNSRRAAELIEGARLHVAGSGGHYALFTDPAETAAALAAFVLKDRAPA</sequence>
<dbReference type="Pfam" id="PF12697">
    <property type="entry name" value="Abhydrolase_6"/>
    <property type="match status" value="1"/>
</dbReference>
<dbReference type="PANTHER" id="PTHR43798">
    <property type="entry name" value="MONOACYLGLYCEROL LIPASE"/>
    <property type="match status" value="1"/>
</dbReference>
<dbReference type="PANTHER" id="PTHR43798:SF33">
    <property type="entry name" value="HYDROLASE, PUTATIVE (AFU_ORTHOLOGUE AFUA_2G14860)-RELATED"/>
    <property type="match status" value="1"/>
</dbReference>
<feature type="domain" description="AB hydrolase-1" evidence="1">
    <location>
        <begin position="46"/>
        <end position="266"/>
    </location>
</feature>
<dbReference type="KEGG" id="shun:DWB77_01193"/>
<dbReference type="GO" id="GO:0016020">
    <property type="term" value="C:membrane"/>
    <property type="evidence" value="ECO:0007669"/>
    <property type="project" value="TreeGrafter"/>
</dbReference>
<gene>
    <name evidence="2" type="primary">rutD_1</name>
    <name evidence="2" type="ORF">DWB77_01193</name>
</gene>
<accession>A0A387HA26</accession>